<dbReference type="SUPFAM" id="SSF51445">
    <property type="entry name" value="(Trans)glycosidases"/>
    <property type="match status" value="1"/>
</dbReference>
<evidence type="ECO:0000256" key="5">
    <source>
        <dbReference type="ARBA" id="ARBA00023043"/>
    </source>
</evidence>
<dbReference type="InterPro" id="IPR055372">
    <property type="entry name" value="CBM96"/>
</dbReference>
<keyword evidence="4" id="KW-0677">Repeat</keyword>
<evidence type="ECO:0000256" key="4">
    <source>
        <dbReference type="ARBA" id="ARBA00022737"/>
    </source>
</evidence>
<keyword evidence="5 6" id="KW-0040">ANK repeat</keyword>
<dbReference type="PROSITE" id="PS50088">
    <property type="entry name" value="ANK_REPEAT"/>
    <property type="match status" value="1"/>
</dbReference>
<dbReference type="InterPro" id="IPR036770">
    <property type="entry name" value="Ankyrin_rpt-contain_sf"/>
</dbReference>
<dbReference type="SUPFAM" id="SSF48403">
    <property type="entry name" value="Ankyrin repeat"/>
    <property type="match status" value="1"/>
</dbReference>
<evidence type="ECO:0000256" key="1">
    <source>
        <dbReference type="ARBA" id="ARBA00004613"/>
    </source>
</evidence>
<feature type="domain" description="Carbohydrate-binding module family 96" evidence="10">
    <location>
        <begin position="516"/>
        <end position="666"/>
    </location>
</feature>
<feature type="transmembrane region" description="Helical" evidence="8">
    <location>
        <begin position="953"/>
        <end position="975"/>
    </location>
</feature>
<name>A0AAE0GKB6_9CHLO</name>
<protein>
    <recommendedName>
        <fullName evidence="10">Carbohydrate-binding module family 96 domain-containing protein</fullName>
    </recommendedName>
</protein>
<keyword evidence="2" id="KW-0964">Secreted</keyword>
<dbReference type="PROSITE" id="PS50297">
    <property type="entry name" value="ANK_REP_REGION"/>
    <property type="match status" value="1"/>
</dbReference>
<feature type="region of interest" description="Disordered" evidence="7">
    <location>
        <begin position="1036"/>
        <end position="1083"/>
    </location>
</feature>
<feature type="repeat" description="ANK" evidence="6">
    <location>
        <begin position="1182"/>
        <end position="1214"/>
    </location>
</feature>
<dbReference type="EMBL" id="LGRX02004793">
    <property type="protein sequence ID" value="KAK3279567.1"/>
    <property type="molecule type" value="Genomic_DNA"/>
</dbReference>
<feature type="signal peptide" evidence="9">
    <location>
        <begin position="1"/>
        <end position="24"/>
    </location>
</feature>
<comment type="subcellular location">
    <subcellularLocation>
        <location evidence="1">Secreted</location>
    </subcellularLocation>
</comment>
<proteinExistence type="predicted"/>
<evidence type="ECO:0000313" key="12">
    <source>
        <dbReference type="Proteomes" id="UP001190700"/>
    </source>
</evidence>
<keyword evidence="8" id="KW-0472">Membrane</keyword>
<evidence type="ECO:0000256" key="8">
    <source>
        <dbReference type="SAM" id="Phobius"/>
    </source>
</evidence>
<gene>
    <name evidence="11" type="ORF">CYMTET_12551</name>
</gene>
<dbReference type="NCBIfam" id="NF033679">
    <property type="entry name" value="DNRLRE_dom"/>
    <property type="match status" value="1"/>
</dbReference>
<dbReference type="Gene3D" id="3.20.20.80">
    <property type="entry name" value="Glycosidases"/>
    <property type="match status" value="1"/>
</dbReference>
<dbReference type="PANTHER" id="PTHR24161">
    <property type="entry name" value="ANK_REP_REGION DOMAIN-CONTAINING PROTEIN-RELATED"/>
    <property type="match status" value="1"/>
</dbReference>
<keyword evidence="12" id="KW-1185">Reference proteome</keyword>
<keyword evidence="8" id="KW-0812">Transmembrane</keyword>
<dbReference type="Pfam" id="PF12796">
    <property type="entry name" value="Ank_2"/>
    <property type="match status" value="1"/>
</dbReference>
<keyword evidence="3 9" id="KW-0732">Signal</keyword>
<feature type="compositionally biased region" description="Pro residues" evidence="7">
    <location>
        <begin position="926"/>
        <end position="936"/>
    </location>
</feature>
<feature type="region of interest" description="Disordered" evidence="7">
    <location>
        <begin position="923"/>
        <end position="945"/>
    </location>
</feature>
<evidence type="ECO:0000259" key="10">
    <source>
        <dbReference type="Pfam" id="PF24517"/>
    </source>
</evidence>
<evidence type="ECO:0000256" key="6">
    <source>
        <dbReference type="PROSITE-ProRule" id="PRU00023"/>
    </source>
</evidence>
<dbReference type="GO" id="GO:0005576">
    <property type="term" value="C:extracellular region"/>
    <property type="evidence" value="ECO:0007669"/>
    <property type="project" value="UniProtKB-SubCell"/>
</dbReference>
<evidence type="ECO:0000256" key="3">
    <source>
        <dbReference type="ARBA" id="ARBA00022729"/>
    </source>
</evidence>
<keyword evidence="8" id="KW-1133">Transmembrane helix</keyword>
<evidence type="ECO:0000313" key="11">
    <source>
        <dbReference type="EMBL" id="KAK3279567.1"/>
    </source>
</evidence>
<dbReference type="Gene3D" id="1.25.40.20">
    <property type="entry name" value="Ankyrin repeat-containing domain"/>
    <property type="match status" value="1"/>
</dbReference>
<organism evidence="11 12">
    <name type="scientific">Cymbomonas tetramitiformis</name>
    <dbReference type="NCBI Taxonomy" id="36881"/>
    <lineage>
        <taxon>Eukaryota</taxon>
        <taxon>Viridiplantae</taxon>
        <taxon>Chlorophyta</taxon>
        <taxon>Pyramimonadophyceae</taxon>
        <taxon>Pyramimonadales</taxon>
        <taxon>Pyramimonadaceae</taxon>
        <taxon>Cymbomonas</taxon>
    </lineage>
</organism>
<evidence type="ECO:0000256" key="2">
    <source>
        <dbReference type="ARBA" id="ARBA00022525"/>
    </source>
</evidence>
<dbReference type="SMART" id="SM00248">
    <property type="entry name" value="ANK"/>
    <property type="match status" value="2"/>
</dbReference>
<dbReference type="InterPro" id="IPR002110">
    <property type="entry name" value="Ankyrin_rpt"/>
</dbReference>
<comment type="caution">
    <text evidence="11">The sequence shown here is derived from an EMBL/GenBank/DDBJ whole genome shotgun (WGS) entry which is preliminary data.</text>
</comment>
<dbReference type="PANTHER" id="PTHR24161:SF85">
    <property type="entry name" value="PALMITOYLTRANSFERASE HIP14"/>
    <property type="match status" value="1"/>
</dbReference>
<dbReference type="Pfam" id="PF24517">
    <property type="entry name" value="CBM96"/>
    <property type="match status" value="1"/>
</dbReference>
<dbReference type="InterPro" id="IPR017853">
    <property type="entry name" value="GH"/>
</dbReference>
<reference evidence="11 12" key="1">
    <citation type="journal article" date="2015" name="Genome Biol. Evol.">
        <title>Comparative Genomics of a Bacterivorous Green Alga Reveals Evolutionary Causalities and Consequences of Phago-Mixotrophic Mode of Nutrition.</title>
        <authorList>
            <person name="Burns J.A."/>
            <person name="Paasch A."/>
            <person name="Narechania A."/>
            <person name="Kim E."/>
        </authorList>
    </citation>
    <scope>NUCLEOTIDE SEQUENCE [LARGE SCALE GENOMIC DNA]</scope>
    <source>
        <strain evidence="11 12">PLY_AMNH</strain>
    </source>
</reference>
<feature type="chain" id="PRO_5042291552" description="Carbohydrate-binding module family 96 domain-containing protein" evidence="9">
    <location>
        <begin position="25"/>
        <end position="1281"/>
    </location>
</feature>
<dbReference type="Proteomes" id="UP001190700">
    <property type="component" value="Unassembled WGS sequence"/>
</dbReference>
<evidence type="ECO:0000256" key="7">
    <source>
        <dbReference type="SAM" id="MobiDB-lite"/>
    </source>
</evidence>
<sequence length="1281" mass="140803">MFARKLDLFMIWLLSLRYHTIVFGTTVTGDGIVWPGRQGTKVTYFAYDVKQDNRLGELSETYANELYSVEKFNGLRLPLRGPYHPEWSGYNYPTCPWIGHPEPGNISAEAYACNARDITTARAVNPDVQLFASLKMAYYNGTFYPPFPDWAMYNDTDIETGEWDGEKATQTITSKYATMLADFLDYFENVLGIVHQYLGLENETGYISPQVFVDTMAALIEMAAERGFTVPLIVVPDLYTPKPSWYSDVIKLGGEKYIHVAGTHYYGSERETLKNGQRTTQNKLIQWHAAAPAGVPRWHTEVHWSKVSDMQNQYEEFDLPRHADEVNELDCVENLLLQFVDFEYVNMSGYVWWSYKNDGDDVDDSKQHHAMYEVTDALAMATPVFIDDFDGRYDHPFMLTTMAYRDGNKLTIWATNNNNTIFGNYQFVLGSGTLATCTSSTFLAIEYMQYHLTNETELIEGGGRNDLPDVNASKCEIRYGYGTITAANAFTVPIENFTITKITLDIVDGDESPNQTLTFQAHSDTSVQNKNDQAHPDRSEFRLNTDKNNYGAYGLLKFDTKANVTGTVFKATLHLHVAETDIVEFMVEQVDADFDAATVNWTTQPTRAQVILSAGSLLTNNTWASFDVTRAVVPYGGMVAFLLSTNDLYTYSTIHTLESDYPPTLEVAFTTSDPQPEGACNPPPAVPPPPPEVFCKVDTTGTYAKCNDYDEQNNYASEAEIYADAVKGRYAGYAYSSEQGKGQLFYEDECLSVNSGESFSYNWYIFRKDACELNATVYFQGTAEETCIAISGEEDTENVTSIVITTVSGPSNVSWRFENTSAMHSTPLCGFEVGVYDLEAEFKAQFEIDYKATVSDDAGVPTEDVMINGYTAGSVVVDTAVLYRETQVDEAETFYAYLSSPESEPFSNFTTYGNVSVAEGSTITIPTPPPLSPPASPSGTDDDDDELSARAKAVVGVLAIALILPLLCLCHMLYLRFFVGMLRSNSTQQGRPISPVADIPHQDGAGGFLMSPSFSRGGSRGGDVGDVESSSKVHFPPGMDQKEGLEASALPAPNGAQGTDMIHSGPNPAYQQSGKPASFVPFHAVTSPSAPNAGEQIPLVNPVRFSPGPAPTAVAMQPYVKSGAPPQQIWPATIAETDAEQASSKQERYKMTPEVHAAALSGHLSQLQALIDLNNVNARWDDGMTALHIVIKSGHMGVVPALLKCGASNIPFDTAGIERRRTTPLALAAIYGYTAAIQQMLLAWRVNYDEVQAALDLAVQNESDSAAKALKVPTLHPPAAA</sequence>
<accession>A0AAE0GKB6</accession>
<evidence type="ECO:0000256" key="9">
    <source>
        <dbReference type="SAM" id="SignalP"/>
    </source>
</evidence>